<reference evidence="2 3" key="2">
    <citation type="journal article" date="2018" name="New Phytol.">
        <title>High intraspecific genome diversity in the model arbuscular mycorrhizal symbiont Rhizophagus irregularis.</title>
        <authorList>
            <person name="Chen E.C.H."/>
            <person name="Morin E."/>
            <person name="Beaudet D."/>
            <person name="Noel J."/>
            <person name="Yildirir G."/>
            <person name="Ndikumana S."/>
            <person name="Charron P."/>
            <person name="St-Onge C."/>
            <person name="Giorgi J."/>
            <person name="Kruger M."/>
            <person name="Marton T."/>
            <person name="Ropars J."/>
            <person name="Grigoriev I.V."/>
            <person name="Hainaut M."/>
            <person name="Henrissat B."/>
            <person name="Roux C."/>
            <person name="Martin F."/>
            <person name="Corradi N."/>
        </authorList>
    </citation>
    <scope>NUCLEOTIDE SEQUENCE [LARGE SCALE GENOMIC DNA]</scope>
    <source>
        <strain evidence="2 3">DAOM 197198</strain>
    </source>
</reference>
<feature type="transmembrane region" description="Helical" evidence="1">
    <location>
        <begin position="6"/>
        <end position="25"/>
    </location>
</feature>
<evidence type="ECO:0000256" key="1">
    <source>
        <dbReference type="SAM" id="Phobius"/>
    </source>
</evidence>
<organism evidence="2 3">
    <name type="scientific">Rhizophagus irregularis (strain DAOM 181602 / DAOM 197198 / MUCL 43194)</name>
    <name type="common">Arbuscular mycorrhizal fungus</name>
    <name type="synonym">Glomus intraradices</name>
    <dbReference type="NCBI Taxonomy" id="747089"/>
    <lineage>
        <taxon>Eukaryota</taxon>
        <taxon>Fungi</taxon>
        <taxon>Fungi incertae sedis</taxon>
        <taxon>Mucoromycota</taxon>
        <taxon>Glomeromycotina</taxon>
        <taxon>Glomeromycetes</taxon>
        <taxon>Glomerales</taxon>
        <taxon>Glomeraceae</taxon>
        <taxon>Rhizophagus</taxon>
    </lineage>
</organism>
<keyword evidence="3" id="KW-1185">Reference proteome</keyword>
<feature type="non-terminal residue" evidence="2">
    <location>
        <position position="71"/>
    </location>
</feature>
<evidence type="ECO:0000313" key="2">
    <source>
        <dbReference type="EMBL" id="POG68530.1"/>
    </source>
</evidence>
<accession>A0A2P4PT52</accession>
<protein>
    <submittedName>
        <fullName evidence="2">Uncharacterized protein</fullName>
    </submittedName>
</protein>
<dbReference type="EMBL" id="AUPC02000151">
    <property type="protein sequence ID" value="POG68530.1"/>
    <property type="molecule type" value="Genomic_DNA"/>
</dbReference>
<name>A0A2P4PT52_RHIID</name>
<evidence type="ECO:0000313" key="3">
    <source>
        <dbReference type="Proteomes" id="UP000018888"/>
    </source>
</evidence>
<reference evidence="2 3" key="1">
    <citation type="journal article" date="2013" name="Proc. Natl. Acad. Sci. U.S.A.">
        <title>Genome of an arbuscular mycorrhizal fungus provides insight into the oldest plant symbiosis.</title>
        <authorList>
            <person name="Tisserant E."/>
            <person name="Malbreil M."/>
            <person name="Kuo A."/>
            <person name="Kohler A."/>
            <person name="Symeonidi A."/>
            <person name="Balestrini R."/>
            <person name="Charron P."/>
            <person name="Duensing N."/>
            <person name="Frei Dit Frey N."/>
            <person name="Gianinazzi-Pearson V."/>
            <person name="Gilbert L.B."/>
            <person name="Handa Y."/>
            <person name="Herr J.R."/>
            <person name="Hijri M."/>
            <person name="Koul R."/>
            <person name="Kawaguchi M."/>
            <person name="Krajinski F."/>
            <person name="Lammers P.J."/>
            <person name="Masclaux F.G."/>
            <person name="Murat C."/>
            <person name="Morin E."/>
            <person name="Ndikumana S."/>
            <person name="Pagni M."/>
            <person name="Petitpierre D."/>
            <person name="Requena N."/>
            <person name="Rosikiewicz P."/>
            <person name="Riley R."/>
            <person name="Saito K."/>
            <person name="San Clemente H."/>
            <person name="Shapiro H."/>
            <person name="van Tuinen D."/>
            <person name="Becard G."/>
            <person name="Bonfante P."/>
            <person name="Paszkowski U."/>
            <person name="Shachar-Hill Y.Y."/>
            <person name="Tuskan G.A."/>
            <person name="Young P.W."/>
            <person name="Sanders I.R."/>
            <person name="Henrissat B."/>
            <person name="Rensing S.A."/>
            <person name="Grigoriev I.V."/>
            <person name="Corradi N."/>
            <person name="Roux C."/>
            <person name="Martin F."/>
        </authorList>
    </citation>
    <scope>NUCLEOTIDE SEQUENCE [LARGE SCALE GENOMIC DNA]</scope>
    <source>
        <strain evidence="2 3">DAOM 197198</strain>
    </source>
</reference>
<comment type="caution">
    <text evidence="2">The sequence shown here is derived from an EMBL/GenBank/DDBJ whole genome shotgun (WGS) entry which is preliminary data.</text>
</comment>
<dbReference type="Proteomes" id="UP000018888">
    <property type="component" value="Unassembled WGS sequence"/>
</dbReference>
<keyword evidence="1" id="KW-0812">Transmembrane</keyword>
<proteinExistence type="predicted"/>
<keyword evidence="1" id="KW-0472">Membrane</keyword>
<sequence length="71" mass="8655">MYACVLYIYCMYKAPLIIIIIFIGGREKQRKYRMNNNKYSDTSFKSYVSFLFLNSLMKTWILSCWYDISFF</sequence>
<feature type="transmembrane region" description="Helical" evidence="1">
    <location>
        <begin position="46"/>
        <end position="68"/>
    </location>
</feature>
<gene>
    <name evidence="2" type="ORF">GLOIN_2v1636319</name>
</gene>
<dbReference type="AlphaFoldDB" id="A0A2P4PT52"/>
<keyword evidence="1" id="KW-1133">Transmembrane helix</keyword>